<dbReference type="SUPFAM" id="SSF141868">
    <property type="entry name" value="EAL domain-like"/>
    <property type="match status" value="1"/>
</dbReference>
<dbReference type="PANTHER" id="PTHR33121:SF76">
    <property type="entry name" value="SIGNALING PROTEIN"/>
    <property type="match status" value="1"/>
</dbReference>
<dbReference type="EMBL" id="JAFJZZ010000001">
    <property type="protein sequence ID" value="MBN7771940.1"/>
    <property type="molecule type" value="Genomic_DNA"/>
</dbReference>
<gene>
    <name evidence="4" type="ORF">JYB65_01005</name>
</gene>
<dbReference type="NCBIfam" id="TIGR00254">
    <property type="entry name" value="GGDEF"/>
    <property type="match status" value="1"/>
</dbReference>
<dbReference type="RefSeq" id="WP_206580720.1">
    <property type="nucleotide sequence ID" value="NZ_JAFJZZ010000001.1"/>
</dbReference>
<feature type="transmembrane region" description="Helical" evidence="1">
    <location>
        <begin position="12"/>
        <end position="33"/>
    </location>
</feature>
<evidence type="ECO:0000256" key="1">
    <source>
        <dbReference type="SAM" id="Phobius"/>
    </source>
</evidence>
<keyword evidence="5" id="KW-1185">Reference proteome</keyword>
<dbReference type="GO" id="GO:0071111">
    <property type="term" value="F:cyclic-guanylate-specific phosphodiesterase activity"/>
    <property type="evidence" value="ECO:0007669"/>
    <property type="project" value="InterPro"/>
</dbReference>
<dbReference type="PANTHER" id="PTHR33121">
    <property type="entry name" value="CYCLIC DI-GMP PHOSPHODIESTERASE PDEF"/>
    <property type="match status" value="1"/>
</dbReference>
<dbReference type="Proteomes" id="UP000664545">
    <property type="component" value="Unassembled WGS sequence"/>
</dbReference>
<dbReference type="InterPro" id="IPR000160">
    <property type="entry name" value="GGDEF_dom"/>
</dbReference>
<dbReference type="InterPro" id="IPR043128">
    <property type="entry name" value="Rev_trsase/Diguanyl_cyclase"/>
</dbReference>
<dbReference type="PROSITE" id="PS50883">
    <property type="entry name" value="EAL"/>
    <property type="match status" value="1"/>
</dbReference>
<evidence type="ECO:0000259" key="2">
    <source>
        <dbReference type="PROSITE" id="PS50883"/>
    </source>
</evidence>
<dbReference type="Pfam" id="PF00563">
    <property type="entry name" value="EAL"/>
    <property type="match status" value="1"/>
</dbReference>
<protein>
    <submittedName>
        <fullName evidence="4">EAL domain-containing protein</fullName>
    </submittedName>
</protein>
<dbReference type="CDD" id="cd01949">
    <property type="entry name" value="GGDEF"/>
    <property type="match status" value="1"/>
</dbReference>
<feature type="transmembrane region" description="Helical" evidence="1">
    <location>
        <begin position="45"/>
        <end position="72"/>
    </location>
</feature>
<dbReference type="InterPro" id="IPR029787">
    <property type="entry name" value="Nucleotide_cyclase"/>
</dbReference>
<dbReference type="Pfam" id="PF00990">
    <property type="entry name" value="GGDEF"/>
    <property type="match status" value="1"/>
</dbReference>
<dbReference type="SUPFAM" id="SSF55073">
    <property type="entry name" value="Nucleotide cyclase"/>
    <property type="match status" value="1"/>
</dbReference>
<dbReference type="SMART" id="SM00052">
    <property type="entry name" value="EAL"/>
    <property type="match status" value="1"/>
</dbReference>
<dbReference type="SMART" id="SM00267">
    <property type="entry name" value="GGDEF"/>
    <property type="match status" value="1"/>
</dbReference>
<name>A0A939IFU9_CLOAM</name>
<dbReference type="Gene3D" id="3.30.70.270">
    <property type="match status" value="1"/>
</dbReference>
<accession>A0A939IFU9</accession>
<keyword evidence="1" id="KW-0812">Transmembrane</keyword>
<dbReference type="PROSITE" id="PS50887">
    <property type="entry name" value="GGDEF"/>
    <property type="match status" value="1"/>
</dbReference>
<dbReference type="InterPro" id="IPR001633">
    <property type="entry name" value="EAL_dom"/>
</dbReference>
<feature type="domain" description="EAL" evidence="2">
    <location>
        <begin position="413"/>
        <end position="659"/>
    </location>
</feature>
<proteinExistence type="predicted"/>
<dbReference type="InterPro" id="IPR035919">
    <property type="entry name" value="EAL_sf"/>
</dbReference>
<evidence type="ECO:0000313" key="5">
    <source>
        <dbReference type="Proteomes" id="UP000664545"/>
    </source>
</evidence>
<keyword evidence="1" id="KW-0472">Membrane</keyword>
<organism evidence="4 5">
    <name type="scientific">Clostridium aminobutyricum</name>
    <dbReference type="NCBI Taxonomy" id="33953"/>
    <lineage>
        <taxon>Bacteria</taxon>
        <taxon>Bacillati</taxon>
        <taxon>Bacillota</taxon>
        <taxon>Clostridia</taxon>
        <taxon>Eubacteriales</taxon>
        <taxon>Clostridiaceae</taxon>
        <taxon>Clostridium</taxon>
    </lineage>
</organism>
<evidence type="ECO:0000313" key="4">
    <source>
        <dbReference type="EMBL" id="MBN7771940.1"/>
    </source>
</evidence>
<keyword evidence="1" id="KW-1133">Transmembrane helix</keyword>
<evidence type="ECO:0000259" key="3">
    <source>
        <dbReference type="PROSITE" id="PS50887"/>
    </source>
</evidence>
<dbReference type="CDD" id="cd01948">
    <property type="entry name" value="EAL"/>
    <property type="match status" value="1"/>
</dbReference>
<sequence length="676" mass="76760">MRQKLSQSITTRFIFLISIQVITEALLFAVLLSKFDLSFSHSNSSVNICIAIAAVTLISFTVSLLMTGLLFIRPVKTLSNNVRERDPMKLASLGRTNITELDLLAGTIESLSANVADSSSKMSNILDVAGKRMAIYEYYQASSQVYITKHLFLLLEEPDLSLHITGFIPSNVFDAKMAKLEKFLVPSQSTKNNLVFHLDKPFSTSKWIRMITIHSENQILGVLEDITDEMLAKNKMEFERDYDILTGLLNRRAFFANVEKLFSSPEQIGIGAMFSLDLDNLKKMNDTYGHHYGDEYIRALSNVLNVTCRKNTIISRLGGDEFALFMHGFSSKEEIRSEIVRLSIAIHNHSFNLPDETSTELRASAGVAWYPDDSTSYLQLIKYSDFAMYSVKKTTKGVFAEFNLKDYEKDSHFTEMSEHFEEFIKHKTYEYHFQPILDANTGNIFGYEALLRSNHSVIKTPRQLLELAASPSQLYEIEKITWFAGIKAFNDLNVAPSSKLFINSIPEQQLSVSDTSALERTYCHMLNRVIVELDYGGGANAKYTKAKQDFIRNWGGEIALGDYGTGSYNEDMMKDIAPKYIKIDLSITQNLTRDENKRKLIKSIVTYAHQRNAFVIAEGVERQEDMFALIDIGVDYLQGFYICKPSKKPPLDFTIIKSQITNYKRQQALKTTNENA</sequence>
<reference evidence="4" key="1">
    <citation type="submission" date="2021-02" db="EMBL/GenBank/DDBJ databases">
        <title>Abyssanaerobacter marinus gen.nov., sp., nov, anaerobic bacterium isolated from the Onnuri vent field of Indian Ocean and suggestion of Mogibacteriaceae fam. nov., and proposal of reclassification of ambiguous this family's genus member.</title>
        <authorList>
            <person name="Kim Y.J."/>
            <person name="Yang J.-A."/>
        </authorList>
    </citation>
    <scope>NUCLEOTIDE SEQUENCE</scope>
    <source>
        <strain evidence="4">DSM 2634</strain>
    </source>
</reference>
<dbReference type="InterPro" id="IPR050706">
    <property type="entry name" value="Cyclic-di-GMP_PDE-like"/>
</dbReference>
<dbReference type="Gene3D" id="3.20.20.450">
    <property type="entry name" value="EAL domain"/>
    <property type="match status" value="1"/>
</dbReference>
<comment type="caution">
    <text evidence="4">The sequence shown here is derived from an EMBL/GenBank/DDBJ whole genome shotgun (WGS) entry which is preliminary data.</text>
</comment>
<dbReference type="AlphaFoldDB" id="A0A939IFU9"/>
<feature type="domain" description="GGDEF" evidence="3">
    <location>
        <begin position="269"/>
        <end position="404"/>
    </location>
</feature>